<evidence type="ECO:0000256" key="8">
    <source>
        <dbReference type="PROSITE-ProRule" id="PRU00042"/>
    </source>
</evidence>
<gene>
    <name evidence="11" type="ORF">SK128_000479</name>
</gene>
<dbReference type="GO" id="GO:0005634">
    <property type="term" value="C:nucleus"/>
    <property type="evidence" value="ECO:0007669"/>
    <property type="project" value="UniProtKB-SubCell"/>
</dbReference>
<evidence type="ECO:0000256" key="5">
    <source>
        <dbReference type="ARBA" id="ARBA00022833"/>
    </source>
</evidence>
<dbReference type="PROSITE" id="PS00028">
    <property type="entry name" value="ZINC_FINGER_C2H2_1"/>
    <property type="match status" value="2"/>
</dbReference>
<sequence>MKSISDSDVSQDVNYISLPNTDKRCSIKGENIDCVPDVSLTMKSISDSDVSQDVNYISLPNTDKRCSSKGEKIECVPDERLTLSQERKVTDKVYGRRKATKMILRQLNEYYTISGAAREKCFFCGTFVNIKNMMSHLLHHDYPSFSCTICKLKYFDKRRFLVHMYSHLKIYPYNCLKCSKTFKRKDGIIRHLIHCHGVRFTCPVCDREFTAAYRVGQHIRENHPGCMTSGKESLKLVNFQPVHATSENNSSVHDFHPAQVTSRDDSSEEINQDIEKVDMYDLDDTYPEPGKSDCHENRLNLISSQEEMCSLNTIENGKTFVCSQERGLQNTQNMFSDSKSQGIHVSVHEHQNVHQGVMLFLNSPENDSFQILPSVAILDNDKCHVINENINIDPYPYSVAQTSDYQAMSNDRVTLLEANSLLQQHVSGSPLNQVQIHTFCDALSLFHSSSDSEMTLSDKNPSLLTVRKSTTKPVHKFVPPDPLRAPVQDLRE</sequence>
<proteinExistence type="predicted"/>
<evidence type="ECO:0000256" key="2">
    <source>
        <dbReference type="ARBA" id="ARBA00022723"/>
    </source>
</evidence>
<evidence type="ECO:0000256" key="4">
    <source>
        <dbReference type="ARBA" id="ARBA00022771"/>
    </source>
</evidence>
<feature type="domain" description="C2H2-type" evidence="10">
    <location>
        <begin position="200"/>
        <end position="228"/>
    </location>
</feature>
<accession>A0AAN8XSZ5</accession>
<dbReference type="InterPro" id="IPR013087">
    <property type="entry name" value="Znf_C2H2_type"/>
</dbReference>
<dbReference type="Gene3D" id="3.30.160.60">
    <property type="entry name" value="Classic Zinc Finger"/>
    <property type="match status" value="1"/>
</dbReference>
<dbReference type="SMART" id="SM00355">
    <property type="entry name" value="ZnF_C2H2"/>
    <property type="match status" value="4"/>
</dbReference>
<dbReference type="PROSITE" id="PS50157">
    <property type="entry name" value="ZINC_FINGER_C2H2_2"/>
    <property type="match status" value="2"/>
</dbReference>
<evidence type="ECO:0000256" key="6">
    <source>
        <dbReference type="ARBA" id="ARBA00023125"/>
    </source>
</evidence>
<keyword evidence="5" id="KW-0862">Zinc</keyword>
<dbReference type="PANTHER" id="PTHR24404">
    <property type="entry name" value="ZINC FINGER PROTEIN"/>
    <property type="match status" value="1"/>
</dbReference>
<comment type="caution">
    <text evidence="11">The sequence shown here is derived from an EMBL/GenBank/DDBJ whole genome shotgun (WGS) entry which is preliminary data.</text>
</comment>
<dbReference type="InterPro" id="IPR050589">
    <property type="entry name" value="Ikaros_C2H2-ZF"/>
</dbReference>
<evidence type="ECO:0000313" key="12">
    <source>
        <dbReference type="Proteomes" id="UP001381693"/>
    </source>
</evidence>
<evidence type="ECO:0000259" key="10">
    <source>
        <dbReference type="PROSITE" id="PS50157"/>
    </source>
</evidence>
<evidence type="ECO:0000256" key="3">
    <source>
        <dbReference type="ARBA" id="ARBA00022737"/>
    </source>
</evidence>
<name>A0AAN8XSZ5_HALRR</name>
<dbReference type="PANTHER" id="PTHR24404:SF114">
    <property type="entry name" value="KLUMPFUSS, ISOFORM B-RELATED"/>
    <property type="match status" value="1"/>
</dbReference>
<feature type="region of interest" description="Disordered" evidence="9">
    <location>
        <begin position="247"/>
        <end position="270"/>
    </location>
</feature>
<evidence type="ECO:0000256" key="1">
    <source>
        <dbReference type="ARBA" id="ARBA00004123"/>
    </source>
</evidence>
<dbReference type="AlphaFoldDB" id="A0AAN8XSZ5"/>
<keyword evidence="3" id="KW-0677">Repeat</keyword>
<dbReference type="GO" id="GO:0003700">
    <property type="term" value="F:DNA-binding transcription factor activity"/>
    <property type="evidence" value="ECO:0007669"/>
    <property type="project" value="TreeGrafter"/>
</dbReference>
<feature type="non-terminal residue" evidence="11">
    <location>
        <position position="492"/>
    </location>
</feature>
<keyword evidence="4 8" id="KW-0863">Zinc-finger</keyword>
<organism evidence="11 12">
    <name type="scientific">Halocaridina rubra</name>
    <name type="common">Hawaiian red shrimp</name>
    <dbReference type="NCBI Taxonomy" id="373956"/>
    <lineage>
        <taxon>Eukaryota</taxon>
        <taxon>Metazoa</taxon>
        <taxon>Ecdysozoa</taxon>
        <taxon>Arthropoda</taxon>
        <taxon>Crustacea</taxon>
        <taxon>Multicrustacea</taxon>
        <taxon>Malacostraca</taxon>
        <taxon>Eumalacostraca</taxon>
        <taxon>Eucarida</taxon>
        <taxon>Decapoda</taxon>
        <taxon>Pleocyemata</taxon>
        <taxon>Caridea</taxon>
        <taxon>Atyoidea</taxon>
        <taxon>Atyidae</taxon>
        <taxon>Halocaridina</taxon>
    </lineage>
</organism>
<keyword evidence="2" id="KW-0479">Metal-binding</keyword>
<evidence type="ECO:0000313" key="11">
    <source>
        <dbReference type="EMBL" id="KAK7085214.1"/>
    </source>
</evidence>
<evidence type="ECO:0000256" key="9">
    <source>
        <dbReference type="SAM" id="MobiDB-lite"/>
    </source>
</evidence>
<dbReference type="InterPro" id="IPR036236">
    <property type="entry name" value="Znf_C2H2_sf"/>
</dbReference>
<feature type="domain" description="C2H2-type" evidence="10">
    <location>
        <begin position="173"/>
        <end position="196"/>
    </location>
</feature>
<dbReference type="GO" id="GO:0000978">
    <property type="term" value="F:RNA polymerase II cis-regulatory region sequence-specific DNA binding"/>
    <property type="evidence" value="ECO:0007669"/>
    <property type="project" value="TreeGrafter"/>
</dbReference>
<keyword evidence="12" id="KW-1185">Reference proteome</keyword>
<dbReference type="EMBL" id="JAXCGZ010001605">
    <property type="protein sequence ID" value="KAK7085214.1"/>
    <property type="molecule type" value="Genomic_DNA"/>
</dbReference>
<keyword evidence="6" id="KW-0238">DNA-binding</keyword>
<keyword evidence="7" id="KW-0539">Nucleus</keyword>
<dbReference type="SUPFAM" id="SSF57667">
    <property type="entry name" value="beta-beta-alpha zinc fingers"/>
    <property type="match status" value="1"/>
</dbReference>
<protein>
    <recommendedName>
        <fullName evidence="10">C2H2-type domain-containing protein</fullName>
    </recommendedName>
</protein>
<reference evidence="11 12" key="1">
    <citation type="submission" date="2023-11" db="EMBL/GenBank/DDBJ databases">
        <title>Halocaridina rubra genome assembly.</title>
        <authorList>
            <person name="Smith C."/>
        </authorList>
    </citation>
    <scope>NUCLEOTIDE SEQUENCE [LARGE SCALE GENOMIC DNA]</scope>
    <source>
        <strain evidence="11">EP-1</strain>
        <tissue evidence="11">Whole</tissue>
    </source>
</reference>
<evidence type="ECO:0000256" key="7">
    <source>
        <dbReference type="ARBA" id="ARBA00023242"/>
    </source>
</evidence>
<dbReference type="GO" id="GO:0006357">
    <property type="term" value="P:regulation of transcription by RNA polymerase II"/>
    <property type="evidence" value="ECO:0007669"/>
    <property type="project" value="TreeGrafter"/>
</dbReference>
<comment type="subcellular location">
    <subcellularLocation>
        <location evidence="1">Nucleus</location>
    </subcellularLocation>
</comment>
<dbReference type="GO" id="GO:0008270">
    <property type="term" value="F:zinc ion binding"/>
    <property type="evidence" value="ECO:0007669"/>
    <property type="project" value="UniProtKB-KW"/>
</dbReference>
<dbReference type="Proteomes" id="UP001381693">
    <property type="component" value="Unassembled WGS sequence"/>
</dbReference>